<feature type="transmembrane region" description="Helical" evidence="7">
    <location>
        <begin position="110"/>
        <end position="128"/>
    </location>
</feature>
<evidence type="ECO:0000256" key="7">
    <source>
        <dbReference type="SAM" id="Phobius"/>
    </source>
</evidence>
<dbReference type="Gene3D" id="1.20.930.40">
    <property type="entry name" value="Transferrin receptor-like, dimerisation domain"/>
    <property type="match status" value="1"/>
</dbReference>
<feature type="domain" description="Peptidase S54 rhomboid" evidence="8">
    <location>
        <begin position="69"/>
        <end position="177"/>
    </location>
</feature>
<dbReference type="Proteomes" id="UP000035681">
    <property type="component" value="Unplaced"/>
</dbReference>
<keyword evidence="5 7" id="KW-0472">Membrane</keyword>
<dbReference type="Pfam" id="PF02225">
    <property type="entry name" value="PA"/>
    <property type="match status" value="1"/>
</dbReference>
<dbReference type="SUPFAM" id="SSF53187">
    <property type="entry name" value="Zn-dependent exopeptidases"/>
    <property type="match status" value="1"/>
</dbReference>
<dbReference type="InterPro" id="IPR007365">
    <property type="entry name" value="TFR-like_dimer_dom"/>
</dbReference>
<dbReference type="PANTHER" id="PTHR10404">
    <property type="entry name" value="N-ACETYLATED-ALPHA-LINKED ACIDIC DIPEPTIDASE"/>
    <property type="match status" value="1"/>
</dbReference>
<feature type="region of interest" description="Disordered" evidence="6">
    <location>
        <begin position="360"/>
        <end position="379"/>
    </location>
</feature>
<dbReference type="Pfam" id="PF01694">
    <property type="entry name" value="Rhomboid"/>
    <property type="match status" value="1"/>
</dbReference>
<comment type="subcellular location">
    <subcellularLocation>
        <location evidence="1">Membrane</location>
        <topology evidence="1">Multi-pass membrane protein</topology>
    </subcellularLocation>
</comment>
<evidence type="ECO:0000256" key="1">
    <source>
        <dbReference type="ARBA" id="ARBA00004141"/>
    </source>
</evidence>
<evidence type="ECO:0000259" key="8">
    <source>
        <dbReference type="Pfam" id="PF01694"/>
    </source>
</evidence>
<evidence type="ECO:0000256" key="2">
    <source>
        <dbReference type="ARBA" id="ARBA00005634"/>
    </source>
</evidence>
<evidence type="ECO:0000256" key="6">
    <source>
        <dbReference type="SAM" id="MobiDB-lite"/>
    </source>
</evidence>
<evidence type="ECO:0000256" key="5">
    <source>
        <dbReference type="ARBA" id="ARBA00023136"/>
    </source>
</evidence>
<dbReference type="InterPro" id="IPR036757">
    <property type="entry name" value="TFR-like_dimer_dom_sf"/>
</dbReference>
<evidence type="ECO:0000259" key="11">
    <source>
        <dbReference type="Pfam" id="PF04389"/>
    </source>
</evidence>
<dbReference type="SUPFAM" id="SSF144091">
    <property type="entry name" value="Rhomboid-like"/>
    <property type="match status" value="1"/>
</dbReference>
<dbReference type="Pfam" id="PF04253">
    <property type="entry name" value="TFR_dimer"/>
    <property type="match status" value="1"/>
</dbReference>
<name>A0AAF5CUF7_STRER</name>
<feature type="transmembrane region" description="Helical" evidence="7">
    <location>
        <begin position="213"/>
        <end position="232"/>
    </location>
</feature>
<dbReference type="PANTHER" id="PTHR10404:SF77">
    <property type="entry name" value="GLUTAMATE CARBOXYPEPTIDASE 2 HOMOLOG"/>
    <property type="match status" value="1"/>
</dbReference>
<dbReference type="InterPro" id="IPR022764">
    <property type="entry name" value="Peptidase_S54_rhomboid_dom"/>
</dbReference>
<reference evidence="13" key="1">
    <citation type="submission" date="2024-02" db="UniProtKB">
        <authorList>
            <consortium name="WormBaseParasite"/>
        </authorList>
    </citation>
    <scope>IDENTIFICATION</scope>
</reference>
<evidence type="ECO:0000256" key="3">
    <source>
        <dbReference type="ARBA" id="ARBA00022692"/>
    </source>
</evidence>
<evidence type="ECO:0000259" key="10">
    <source>
        <dbReference type="Pfam" id="PF04253"/>
    </source>
</evidence>
<dbReference type="InterPro" id="IPR039373">
    <property type="entry name" value="Peptidase_M28B"/>
</dbReference>
<sequence>MFRSRGSSRYRQAGVLLLAQQLLSSGPIPPITLLFILLQAGIYTGFIPFMDPDKTHNLCLLPRAILKKKQWYRIFLPLLMHGDDLHLYYNMISLLYKGKNLERLLGSIKFLSILITFIISTPLVHLFLSWAGEEILDMDNFMHECTVGFSVFLTICTFCHHNMVLEKIKRFSQKNRHEIFHIFTFKLLHLTAVDDNICKKGNIFYCHVIRNNFDVIFMMINNLFMILIIKQFTLLYKIYDSIIYCYFIFVNFNLKNVPNLKGKFIVDSLYINNILNIQIIKRKIFIVIYMVKNSNSLSRGMVHKSHNHLKRVTCIKTYFNFKIFIYFDSYKLITLAYSYGEIKRDSKNIMKSRVSEYEFLNSPSSSSTSSFKNKLSYNDNNDEDGDDDISYFYDKYNVKNIIIPNDDSNYLNTNSTLKKFPISQSFYPTKPSKLSLHKSKSEKVNQKCYQNLSTLPTPYNCNDILLLNKSNTSPSTCRTTLSSESSSPRSSLNVETSNSDYSNVTRSKNYKIPLIINEDGGINGLSSKIDPKSIDNSNLENIKYKYNNNSNNILKNHSKYCTFSNEDFLFSKKINTMVKVKPQGNDYYYETCKKESSKRCGMVLGILFGLVSFLMAIGFMIALIIVATNKDHPSCDDKNVNIFKVLLYEDTERGNSIGDEMLNEWNGENIKNSIKWLSSKIHVAGSENNMVVMNHIEKEFKELGLEVTTQLYDVLLDYPNYDKPNTISHCSKQNNCEVLSNGLSDILGDGELASQLSDDYRSKVQWLAYAKNGTVTGSVVYANYGKLDDYEILDKKGISLKDKIVIVRYGGNFRADKVNMAAVRGAIGVIIYSDPHEYAPLLKKDNETFPHNIYLSNRGVQRGTLLKFDGDPLTPYFPSKDYVMRTNNEKDMREKNLMPNIPATPIGYGDAVKIFNLMDGPKVDVDGWNGSMDTIYRFSGSAKITLDVHSGTVKRQIKNVIGRFVGSEEPDKWIMLGNHVDAWVKGSIDPNSGTGTLLEAARVLTEVSKKNKWKPRRSIVFCAWDAEEYGLIGSTEFVEEYMKILQNKAVAYLNVDNINGNNTLLVKTVPMLYRSIVNAAKKIPHPNPDDVKQGLKTLYDGWQHYNPKGPLSGDKSVPEVKNPGSGSDFQRFISYIGVPVLDLKMQAAPFMNYMLYHTMYEVPWTTENLIDPTTKVFSSLGSMWLELSRNIADSLIIPFNIEDYSIKLDDFVNQMDIILKTNEIDKAIGSKKYSEKMDYLKDAIKRFNGKAISLQDKIEGIKNGNIGVTLIQKNMINNILQNMEKNFIIEQGIYPERALYRHAVFAPNQHDSYSGKVFSLILDPATEYKNYINKGDVKEAKKWLDVVELGFTKLQYGIESAILNMDIGDF</sequence>
<comment type="similarity">
    <text evidence="2">Belongs to the peptidase M28 family. M28B subfamily.</text>
</comment>
<keyword evidence="3 7" id="KW-0812">Transmembrane</keyword>
<dbReference type="CDD" id="cd02121">
    <property type="entry name" value="PA_GCPII_like"/>
    <property type="match status" value="1"/>
</dbReference>
<feature type="region of interest" description="Disordered" evidence="6">
    <location>
        <begin position="473"/>
        <end position="500"/>
    </location>
</feature>
<dbReference type="GO" id="GO:0004252">
    <property type="term" value="F:serine-type endopeptidase activity"/>
    <property type="evidence" value="ECO:0007669"/>
    <property type="project" value="InterPro"/>
</dbReference>
<feature type="transmembrane region" description="Helical" evidence="7">
    <location>
        <begin position="603"/>
        <end position="627"/>
    </location>
</feature>
<feature type="transmembrane region" description="Helical" evidence="7">
    <location>
        <begin position="148"/>
        <end position="165"/>
    </location>
</feature>
<evidence type="ECO:0000313" key="13">
    <source>
        <dbReference type="WBParaSite" id="TCONS_00002041.p1"/>
    </source>
</evidence>
<dbReference type="AlphaFoldDB" id="A0AAF5CUF7"/>
<feature type="compositionally biased region" description="Low complexity" evidence="6">
    <location>
        <begin position="475"/>
        <end position="492"/>
    </location>
</feature>
<dbReference type="SUPFAM" id="SSF52025">
    <property type="entry name" value="PA domain"/>
    <property type="match status" value="1"/>
</dbReference>
<organism evidence="12 13">
    <name type="scientific">Strongyloides stercoralis</name>
    <name type="common">Threadworm</name>
    <dbReference type="NCBI Taxonomy" id="6248"/>
    <lineage>
        <taxon>Eukaryota</taxon>
        <taxon>Metazoa</taxon>
        <taxon>Ecdysozoa</taxon>
        <taxon>Nematoda</taxon>
        <taxon>Chromadorea</taxon>
        <taxon>Rhabditida</taxon>
        <taxon>Tylenchina</taxon>
        <taxon>Panagrolaimomorpha</taxon>
        <taxon>Strongyloidoidea</taxon>
        <taxon>Strongyloididae</taxon>
        <taxon>Strongyloides</taxon>
    </lineage>
</organism>
<dbReference type="SUPFAM" id="SSF47672">
    <property type="entry name" value="Transferrin receptor-like dimerisation domain"/>
    <property type="match status" value="1"/>
</dbReference>
<dbReference type="GO" id="GO:0004180">
    <property type="term" value="F:carboxypeptidase activity"/>
    <property type="evidence" value="ECO:0007669"/>
    <property type="project" value="TreeGrafter"/>
</dbReference>
<feature type="domain" description="Peptidase M28" evidence="11">
    <location>
        <begin position="959"/>
        <end position="1160"/>
    </location>
</feature>
<feature type="transmembrane region" description="Helical" evidence="7">
    <location>
        <begin position="238"/>
        <end position="254"/>
    </location>
</feature>
<feature type="transmembrane region" description="Helical" evidence="7">
    <location>
        <begin position="70"/>
        <end position="89"/>
    </location>
</feature>
<feature type="transmembrane region" description="Helical" evidence="7">
    <location>
        <begin position="31"/>
        <end position="50"/>
    </location>
</feature>
<protein>
    <submittedName>
        <fullName evidence="13">Peptidase M28 domain-containing protein</fullName>
    </submittedName>
</protein>
<dbReference type="FunFam" id="3.40.630.10:FF:000101">
    <property type="entry name" value="N-acetylated alpha-linked acidic dipeptidase like 1"/>
    <property type="match status" value="1"/>
</dbReference>
<dbReference type="GO" id="GO:0016020">
    <property type="term" value="C:membrane"/>
    <property type="evidence" value="ECO:0007669"/>
    <property type="project" value="UniProtKB-SubCell"/>
</dbReference>
<accession>A0AAF5CUF7</accession>
<dbReference type="InterPro" id="IPR046450">
    <property type="entry name" value="PA_dom_sf"/>
</dbReference>
<dbReference type="Gene3D" id="3.50.30.30">
    <property type="match status" value="1"/>
</dbReference>
<evidence type="ECO:0000313" key="12">
    <source>
        <dbReference type="Proteomes" id="UP000035681"/>
    </source>
</evidence>
<dbReference type="Pfam" id="PF04389">
    <property type="entry name" value="Peptidase_M28"/>
    <property type="match status" value="1"/>
</dbReference>
<keyword evidence="12" id="KW-1185">Reference proteome</keyword>
<dbReference type="InterPro" id="IPR007484">
    <property type="entry name" value="Peptidase_M28"/>
</dbReference>
<dbReference type="WBParaSite" id="TCONS_00002041.p1">
    <property type="protein sequence ID" value="TCONS_00002041.p1"/>
    <property type="gene ID" value="XLOC_001940"/>
</dbReference>
<feature type="domain" description="Transferrin receptor-like dimerisation" evidence="10">
    <location>
        <begin position="1237"/>
        <end position="1348"/>
    </location>
</feature>
<dbReference type="InterPro" id="IPR035952">
    <property type="entry name" value="Rhomboid-like_sf"/>
</dbReference>
<dbReference type="Gene3D" id="1.20.1540.10">
    <property type="entry name" value="Rhomboid-like"/>
    <property type="match status" value="1"/>
</dbReference>
<evidence type="ECO:0000259" key="9">
    <source>
        <dbReference type="Pfam" id="PF02225"/>
    </source>
</evidence>
<dbReference type="InterPro" id="IPR003137">
    <property type="entry name" value="PA_domain"/>
</dbReference>
<proteinExistence type="inferred from homology"/>
<feature type="domain" description="PA" evidence="9">
    <location>
        <begin position="775"/>
        <end position="862"/>
    </location>
</feature>
<evidence type="ECO:0000256" key="4">
    <source>
        <dbReference type="ARBA" id="ARBA00022989"/>
    </source>
</evidence>
<dbReference type="Gene3D" id="3.40.630.10">
    <property type="entry name" value="Zn peptidases"/>
    <property type="match status" value="1"/>
</dbReference>
<keyword evidence="4 7" id="KW-1133">Transmembrane helix</keyword>